<comment type="catalytic activity">
    <reaction evidence="3">
        <text>2 GTP = 3',3'-c-di-GMP + 2 diphosphate</text>
        <dbReference type="Rhea" id="RHEA:24898"/>
        <dbReference type="ChEBI" id="CHEBI:33019"/>
        <dbReference type="ChEBI" id="CHEBI:37565"/>
        <dbReference type="ChEBI" id="CHEBI:58805"/>
        <dbReference type="EC" id="2.7.7.65"/>
    </reaction>
</comment>
<evidence type="ECO:0000256" key="2">
    <source>
        <dbReference type="ARBA" id="ARBA00012528"/>
    </source>
</evidence>
<dbReference type="PANTHER" id="PTHR45138">
    <property type="entry name" value="REGULATORY COMPONENTS OF SENSORY TRANSDUCTION SYSTEM"/>
    <property type="match status" value="1"/>
</dbReference>
<feature type="domain" description="GGDEF" evidence="4">
    <location>
        <begin position="210"/>
        <end position="340"/>
    </location>
</feature>
<dbReference type="InterPro" id="IPR029787">
    <property type="entry name" value="Nucleotide_cyclase"/>
</dbReference>
<dbReference type="Pfam" id="PF12860">
    <property type="entry name" value="PAS_7"/>
    <property type="match status" value="1"/>
</dbReference>
<comment type="cofactor">
    <cofactor evidence="1">
        <name>Mg(2+)</name>
        <dbReference type="ChEBI" id="CHEBI:18420"/>
    </cofactor>
</comment>
<dbReference type="SUPFAM" id="SSF55073">
    <property type="entry name" value="Nucleotide cyclase"/>
    <property type="match status" value="1"/>
</dbReference>
<dbReference type="Pfam" id="PF00990">
    <property type="entry name" value="GGDEF"/>
    <property type="match status" value="1"/>
</dbReference>
<dbReference type="NCBIfam" id="TIGR00254">
    <property type="entry name" value="GGDEF"/>
    <property type="match status" value="1"/>
</dbReference>
<dbReference type="PROSITE" id="PS50887">
    <property type="entry name" value="GGDEF"/>
    <property type="match status" value="1"/>
</dbReference>
<evidence type="ECO:0000313" key="5">
    <source>
        <dbReference type="EMBL" id="RCX02200.1"/>
    </source>
</evidence>
<dbReference type="InterPro" id="IPR000160">
    <property type="entry name" value="GGDEF_dom"/>
</dbReference>
<dbReference type="FunFam" id="3.30.70.270:FF:000001">
    <property type="entry name" value="Diguanylate cyclase domain protein"/>
    <property type="match status" value="1"/>
</dbReference>
<dbReference type="EMBL" id="QPJQ01000015">
    <property type="protein sequence ID" value="RCX02200.1"/>
    <property type="molecule type" value="Genomic_DNA"/>
</dbReference>
<reference evidence="5 6" key="1">
    <citation type="submission" date="2018-07" db="EMBL/GenBank/DDBJ databases">
        <title>Genomic Encyclopedia of Type Strains, Phase III (KMG-III): the genomes of soil and plant-associated and newly described type strains.</title>
        <authorList>
            <person name="Whitman W."/>
        </authorList>
    </citation>
    <scope>NUCLEOTIDE SEQUENCE [LARGE SCALE GENOMIC DNA]</scope>
    <source>
        <strain evidence="5 6">CECT 7731</strain>
    </source>
</reference>
<dbReference type="EC" id="2.7.7.65" evidence="2"/>
<dbReference type="Gene3D" id="3.30.450.20">
    <property type="entry name" value="PAS domain"/>
    <property type="match status" value="1"/>
</dbReference>
<proteinExistence type="predicted"/>
<evidence type="ECO:0000313" key="6">
    <source>
        <dbReference type="Proteomes" id="UP000253506"/>
    </source>
</evidence>
<dbReference type="InterPro" id="IPR043128">
    <property type="entry name" value="Rev_trsase/Diguanyl_cyclase"/>
</dbReference>
<evidence type="ECO:0000256" key="3">
    <source>
        <dbReference type="ARBA" id="ARBA00034247"/>
    </source>
</evidence>
<evidence type="ECO:0000256" key="1">
    <source>
        <dbReference type="ARBA" id="ARBA00001946"/>
    </source>
</evidence>
<name>A0A368ZYW4_9GAMM</name>
<evidence type="ECO:0000259" key="4">
    <source>
        <dbReference type="PROSITE" id="PS50887"/>
    </source>
</evidence>
<dbReference type="AlphaFoldDB" id="A0A368ZYW4"/>
<dbReference type="SUPFAM" id="SSF55785">
    <property type="entry name" value="PYP-like sensor domain (PAS domain)"/>
    <property type="match status" value="1"/>
</dbReference>
<comment type="caution">
    <text evidence="5">The sequence shown here is derived from an EMBL/GenBank/DDBJ whole genome shotgun (WGS) entry which is preliminary data.</text>
</comment>
<dbReference type="CDD" id="cd01949">
    <property type="entry name" value="GGDEF"/>
    <property type="match status" value="1"/>
</dbReference>
<gene>
    <name evidence="5" type="ORF">DFP77_11533</name>
</gene>
<dbReference type="Proteomes" id="UP000253506">
    <property type="component" value="Unassembled WGS sequence"/>
</dbReference>
<dbReference type="PANTHER" id="PTHR45138:SF9">
    <property type="entry name" value="DIGUANYLATE CYCLASE DGCM-RELATED"/>
    <property type="match status" value="1"/>
</dbReference>
<dbReference type="SMART" id="SM00267">
    <property type="entry name" value="GGDEF"/>
    <property type="match status" value="1"/>
</dbReference>
<organism evidence="5 6">
    <name type="scientific">Marinomonas foliarum</name>
    <dbReference type="NCBI Taxonomy" id="491950"/>
    <lineage>
        <taxon>Bacteria</taxon>
        <taxon>Pseudomonadati</taxon>
        <taxon>Pseudomonadota</taxon>
        <taxon>Gammaproteobacteria</taxon>
        <taxon>Oceanospirillales</taxon>
        <taxon>Oceanospirillaceae</taxon>
        <taxon>Marinomonas</taxon>
    </lineage>
</organism>
<dbReference type="InterPro" id="IPR035965">
    <property type="entry name" value="PAS-like_dom_sf"/>
</dbReference>
<dbReference type="InterPro" id="IPR050469">
    <property type="entry name" value="Diguanylate_Cyclase"/>
</dbReference>
<protein>
    <recommendedName>
        <fullName evidence="2">diguanylate cyclase</fullName>
        <ecNumber evidence="2">2.7.7.65</ecNumber>
    </recommendedName>
</protein>
<accession>A0A368ZYW4</accession>
<dbReference type="GO" id="GO:0052621">
    <property type="term" value="F:diguanylate cyclase activity"/>
    <property type="evidence" value="ECO:0007669"/>
    <property type="project" value="UniProtKB-EC"/>
</dbReference>
<sequence length="340" mass="39198">MTQDLKIRIAFWVALLNPCYSYANEHLMFYTVIEFCESLLGVRAQMINEFIELSQDGYGIYDQDDILIFCNSAFAELNYHPKEQLIGRSFEEIVRLNYSNGRGAKIDSKDVNAFLHYAHKMRRSRPFRIFEVDFMDGRWYLFSEQVNESRFLLVQMKEITKQKILQGGLENTLEKLSELALVDELTGCANRRGFVNSVENELIRNRHAGTYSTMALIDLDLFKKVNDEFGHQIGDAALQHVTKLATTQLRQYDIFGRVGGEEFAIFLRNTDQEIAFNIINRIREQIAATPLKINGHTVFLSISVGLVTEDSNASFEQLYTKSDFALYKAKALGRNQVQQY</sequence>
<dbReference type="Gene3D" id="3.30.70.270">
    <property type="match status" value="1"/>
</dbReference>